<keyword evidence="5" id="KW-1185">Reference proteome</keyword>
<proteinExistence type="inferred from homology"/>
<feature type="transmembrane region" description="Helical" evidence="2">
    <location>
        <begin position="225"/>
        <end position="246"/>
    </location>
</feature>
<protein>
    <recommendedName>
        <fullName evidence="3">Cytochrome b5 heme-binding domain-containing protein</fullName>
    </recommendedName>
</protein>
<dbReference type="SMART" id="SM01117">
    <property type="entry name" value="Cyt-b5"/>
    <property type="match status" value="1"/>
</dbReference>
<dbReference type="PANTHER" id="PTHR19353">
    <property type="entry name" value="FATTY ACID DESATURASE 2"/>
    <property type="match status" value="1"/>
</dbReference>
<dbReference type="InterPro" id="IPR012171">
    <property type="entry name" value="Fatty_acid_desaturase"/>
</dbReference>
<dbReference type="PANTHER" id="PTHR19353:SF19">
    <property type="entry name" value="DELTA(5) FATTY ACID DESATURASE C-RELATED"/>
    <property type="match status" value="1"/>
</dbReference>
<evidence type="ECO:0000256" key="2">
    <source>
        <dbReference type="SAM" id="Phobius"/>
    </source>
</evidence>
<dbReference type="Pfam" id="PF00173">
    <property type="entry name" value="Cyt-b5"/>
    <property type="match status" value="1"/>
</dbReference>
<comment type="similarity">
    <text evidence="1">Belongs to the fatty acid desaturase type 1 family.</text>
</comment>
<dbReference type="Proteomes" id="UP001497512">
    <property type="component" value="Chromosome 1"/>
</dbReference>
<name>A0ABP0T789_9BRYO</name>
<feature type="transmembrane region" description="Helical" evidence="2">
    <location>
        <begin position="292"/>
        <end position="311"/>
    </location>
</feature>
<feature type="transmembrane region" description="Helical" evidence="2">
    <location>
        <begin position="167"/>
        <end position="189"/>
    </location>
</feature>
<dbReference type="PROSITE" id="PS50255">
    <property type="entry name" value="CYTOCHROME_B5_2"/>
    <property type="match status" value="1"/>
</dbReference>
<feature type="transmembrane region" description="Helical" evidence="2">
    <location>
        <begin position="360"/>
        <end position="380"/>
    </location>
</feature>
<gene>
    <name evidence="4" type="ORF">CSSPTR1EN2_LOCUS25</name>
</gene>
<dbReference type="Pfam" id="PF00487">
    <property type="entry name" value="FA_desaturase"/>
    <property type="match status" value="1"/>
</dbReference>
<reference evidence="4 5" key="1">
    <citation type="submission" date="2024-02" db="EMBL/GenBank/DDBJ databases">
        <authorList>
            <consortium name="ELIXIR-Norway"/>
            <consortium name="Elixir Norway"/>
        </authorList>
    </citation>
    <scope>NUCLEOTIDE SEQUENCE [LARGE SCALE GENOMIC DNA]</scope>
</reference>
<evidence type="ECO:0000256" key="1">
    <source>
        <dbReference type="ARBA" id="ARBA00009295"/>
    </source>
</evidence>
<evidence type="ECO:0000313" key="4">
    <source>
        <dbReference type="EMBL" id="CAK9189374.1"/>
    </source>
</evidence>
<dbReference type="SUPFAM" id="SSF55856">
    <property type="entry name" value="Cytochrome b5-like heme/steroid binding domain"/>
    <property type="match status" value="1"/>
</dbReference>
<dbReference type="PIRSF" id="PIRSF015921">
    <property type="entry name" value="FA_sphinglp_des"/>
    <property type="match status" value="1"/>
</dbReference>
<feature type="domain" description="Cytochrome b5 heme-binding" evidence="3">
    <location>
        <begin position="42"/>
        <end position="116"/>
    </location>
</feature>
<dbReference type="InterPro" id="IPR001199">
    <property type="entry name" value="Cyt_B5-like_heme/steroid-bd"/>
</dbReference>
<accession>A0ABP0T789</accession>
<evidence type="ECO:0000259" key="3">
    <source>
        <dbReference type="PROSITE" id="PS50255"/>
    </source>
</evidence>
<keyword evidence="2" id="KW-1133">Transmembrane helix</keyword>
<dbReference type="InterPro" id="IPR005804">
    <property type="entry name" value="FA_desaturase_dom"/>
</dbReference>
<evidence type="ECO:0000313" key="5">
    <source>
        <dbReference type="Proteomes" id="UP001497512"/>
    </source>
</evidence>
<keyword evidence="2" id="KW-0812">Transmembrane</keyword>
<keyword evidence="2" id="KW-0472">Membrane</keyword>
<dbReference type="EMBL" id="OZ019893">
    <property type="protein sequence ID" value="CAK9189374.1"/>
    <property type="molecule type" value="Genomic_DNA"/>
</dbReference>
<dbReference type="Gene3D" id="3.10.120.10">
    <property type="entry name" value="Cytochrome b5-like heme/steroid binding domain"/>
    <property type="match status" value="1"/>
</dbReference>
<sequence length="496" mass="55846">MAEEDLQHHKPSGANGDGVAAAAAAAASCGSVVPGYSQPLVLQSYSLKDVKKHDTPQDCWLIIWGKVYDVTSWVPKHPGGSLIYVKAGQDCTQLFESYHPLYVRKMLGKYCIGEVVQNSVVGGDELLKSSRIEYLNAGNEDFYLVLKQRVETFFKQKKINPRFHPHMFMKSIIIILGYVLCYYCCFFSSSSFVASLFWAVGMGFFATEVGVSIQHDGNHGAYSQWCGLGYIMGASLDFIGASSFMWRQQHVVGHHSFTNVDHYDPDIRVKDPDVRRVTSEQPRQWYHAYQHIYLGALYGLLALKSVFLDDFNAYFSGSIGPVRIAKMTQLEFNVFFGGKLFYSFYMFLLPALYGSHTARSFILLYMVSQFVTGWMLALVFQVAHVVGEAEFPELDPSSDTPKVAAGWAALQVATTTNFCPKSLFWTHLTGGLNNQIEHHLFPSVCHLYYPRIQPIVKATCDEFNVPYTWFPTFWAALKAHFAHLKKVGLVELHLDG</sequence>
<organism evidence="4 5">
    <name type="scientific">Sphagnum troendelagicum</name>
    <dbReference type="NCBI Taxonomy" id="128251"/>
    <lineage>
        <taxon>Eukaryota</taxon>
        <taxon>Viridiplantae</taxon>
        <taxon>Streptophyta</taxon>
        <taxon>Embryophyta</taxon>
        <taxon>Bryophyta</taxon>
        <taxon>Sphagnophytina</taxon>
        <taxon>Sphagnopsida</taxon>
        <taxon>Sphagnales</taxon>
        <taxon>Sphagnaceae</taxon>
        <taxon>Sphagnum</taxon>
    </lineage>
</organism>
<dbReference type="InterPro" id="IPR036400">
    <property type="entry name" value="Cyt_B5-like_heme/steroid_sf"/>
</dbReference>
<feature type="transmembrane region" description="Helical" evidence="2">
    <location>
        <begin position="332"/>
        <end position="354"/>
    </location>
</feature>
<dbReference type="CDD" id="cd03506">
    <property type="entry name" value="Delta6-FADS-like"/>
    <property type="match status" value="1"/>
</dbReference>